<dbReference type="CDD" id="cd05242">
    <property type="entry name" value="SDR_a8"/>
    <property type="match status" value="1"/>
</dbReference>
<dbReference type="SUPFAM" id="SSF51735">
    <property type="entry name" value="NAD(P)-binding Rossmann-fold domains"/>
    <property type="match status" value="1"/>
</dbReference>
<feature type="domain" description="DUF1731" evidence="3">
    <location>
        <begin position="248"/>
        <end position="294"/>
    </location>
</feature>
<dbReference type="EMBL" id="CP000302">
    <property type="protein sequence ID" value="ABE55642.1"/>
    <property type="molecule type" value="Genomic_DNA"/>
</dbReference>
<dbReference type="NCBIfam" id="TIGR01777">
    <property type="entry name" value="yfcH"/>
    <property type="match status" value="1"/>
</dbReference>
<evidence type="ECO:0000259" key="2">
    <source>
        <dbReference type="Pfam" id="PF01370"/>
    </source>
</evidence>
<reference evidence="4 5" key="1">
    <citation type="submission" date="2006-03" db="EMBL/GenBank/DDBJ databases">
        <title>Complete sequence of Shewanella denitrificans OS217.</title>
        <authorList>
            <consortium name="US DOE Joint Genome Institute"/>
            <person name="Copeland A."/>
            <person name="Lucas S."/>
            <person name="Lapidus A."/>
            <person name="Barry K."/>
            <person name="Detter J.C."/>
            <person name="Glavina del Rio T."/>
            <person name="Hammon N."/>
            <person name="Israni S."/>
            <person name="Dalin E."/>
            <person name="Tice H."/>
            <person name="Pitluck S."/>
            <person name="Brettin T."/>
            <person name="Bruce D."/>
            <person name="Han C."/>
            <person name="Tapia R."/>
            <person name="Gilna P."/>
            <person name="Kiss H."/>
            <person name="Schmutz J."/>
            <person name="Larimer F."/>
            <person name="Land M."/>
            <person name="Hauser L."/>
            <person name="Kyrpides N."/>
            <person name="Lykidis A."/>
            <person name="Richardson P."/>
        </authorList>
    </citation>
    <scope>NUCLEOTIDE SEQUENCE [LARGE SCALE GENOMIC DNA]</scope>
    <source>
        <strain evidence="5">OS217 / ATCC BAA-1090 / DSM 15013</strain>
    </source>
</reference>
<dbReference type="Pfam" id="PF08338">
    <property type="entry name" value="DUF1731"/>
    <property type="match status" value="1"/>
</dbReference>
<dbReference type="OrthoDB" id="9801773at2"/>
<dbReference type="KEGG" id="sdn:Sden_2362"/>
<gene>
    <name evidence="4" type="ordered locus">Sden_2362</name>
</gene>
<dbReference type="Gene3D" id="3.40.50.720">
    <property type="entry name" value="NAD(P)-binding Rossmann-like Domain"/>
    <property type="match status" value="1"/>
</dbReference>
<accession>Q12LN4</accession>
<comment type="similarity">
    <text evidence="1">Belongs to the NAD(P)-dependent epimerase/dehydratase family. SDR39U1 subfamily.</text>
</comment>
<dbReference type="eggNOG" id="COG1090">
    <property type="taxonomic scope" value="Bacteria"/>
</dbReference>
<name>Q12LN4_SHEDO</name>
<evidence type="ECO:0000313" key="5">
    <source>
        <dbReference type="Proteomes" id="UP000001982"/>
    </source>
</evidence>
<dbReference type="STRING" id="318161.Sden_2362"/>
<keyword evidence="5" id="KW-1185">Reference proteome</keyword>
<dbReference type="InterPro" id="IPR013549">
    <property type="entry name" value="DUF1731"/>
</dbReference>
<evidence type="ECO:0008006" key="6">
    <source>
        <dbReference type="Google" id="ProtNLM"/>
    </source>
</evidence>
<evidence type="ECO:0000259" key="3">
    <source>
        <dbReference type="Pfam" id="PF08338"/>
    </source>
</evidence>
<dbReference type="Proteomes" id="UP000001982">
    <property type="component" value="Chromosome"/>
</dbReference>
<organism evidence="4 5">
    <name type="scientific">Shewanella denitrificans (strain OS217 / ATCC BAA-1090 / DSM 15013)</name>
    <dbReference type="NCBI Taxonomy" id="318161"/>
    <lineage>
        <taxon>Bacteria</taxon>
        <taxon>Pseudomonadati</taxon>
        <taxon>Pseudomonadota</taxon>
        <taxon>Gammaproteobacteria</taxon>
        <taxon>Alteromonadales</taxon>
        <taxon>Shewanellaceae</taxon>
        <taxon>Shewanella</taxon>
    </lineage>
</organism>
<protein>
    <recommendedName>
        <fullName evidence="6">NAD-dependent epimerase/dehydratase</fullName>
    </recommendedName>
</protein>
<dbReference type="InterPro" id="IPR036291">
    <property type="entry name" value="NAD(P)-bd_dom_sf"/>
</dbReference>
<dbReference type="AlphaFoldDB" id="Q12LN4"/>
<feature type="domain" description="NAD-dependent epimerase/dehydratase" evidence="2">
    <location>
        <begin position="3"/>
        <end position="215"/>
    </location>
</feature>
<proteinExistence type="inferred from homology"/>
<dbReference type="RefSeq" id="WP_011496793.1">
    <property type="nucleotide sequence ID" value="NC_007954.1"/>
</dbReference>
<sequence>MNILITGGSGFIGQALVASLKSHHLTIVTRNKRKTSKRLGNGHEYIDSLQGLTHLNGFDLVINLAGEPIIAKRWSDKQKHEICHSRWDITAKITALIQDSKTPPSCFISASAVGFYGDHGDEMVDEHTPPKNEFSHQVCSTWEGLAIQAQSDKTRVCVLRTGIVLGQHGGALKKMVMPFHLGLGGPIGNGEQGMSWIHLDDLIKLIHFMIKNPAVHGIFNATSPNPVSNKAFSQALGQAVNRPANLTMPTWALNILFGEMAQLMTQGQYVLPKRALEAGFNFKYGQLEQALKDIYPD</sequence>
<dbReference type="PANTHER" id="PTHR11092">
    <property type="entry name" value="SUGAR NUCLEOTIDE EPIMERASE RELATED"/>
    <property type="match status" value="1"/>
</dbReference>
<dbReference type="Pfam" id="PF01370">
    <property type="entry name" value="Epimerase"/>
    <property type="match status" value="1"/>
</dbReference>
<evidence type="ECO:0000313" key="4">
    <source>
        <dbReference type="EMBL" id="ABE55642.1"/>
    </source>
</evidence>
<evidence type="ECO:0000256" key="1">
    <source>
        <dbReference type="ARBA" id="ARBA00009353"/>
    </source>
</evidence>
<dbReference type="PANTHER" id="PTHR11092:SF0">
    <property type="entry name" value="EPIMERASE FAMILY PROTEIN SDR39U1"/>
    <property type="match status" value="1"/>
</dbReference>
<dbReference type="InterPro" id="IPR010099">
    <property type="entry name" value="SDR39U1"/>
</dbReference>
<dbReference type="InterPro" id="IPR001509">
    <property type="entry name" value="Epimerase_deHydtase"/>
</dbReference>
<dbReference type="HOGENOM" id="CLU_047373_0_3_6"/>